<reference evidence="7 8" key="1">
    <citation type="submission" date="2018-08" db="EMBL/GenBank/DDBJ databases">
        <title>A genome reference for cultivated species of the human gut microbiota.</title>
        <authorList>
            <person name="Zou Y."/>
            <person name="Xue W."/>
            <person name="Luo G."/>
        </authorList>
    </citation>
    <scope>NUCLEOTIDE SEQUENCE [LARGE SCALE GENOMIC DNA]</scope>
    <source>
        <strain evidence="7 8">AM30-5LB</strain>
    </source>
</reference>
<dbReference type="InterPro" id="IPR015422">
    <property type="entry name" value="PyrdxlP-dep_Trfase_small"/>
</dbReference>
<dbReference type="Gene3D" id="3.90.1150.10">
    <property type="entry name" value="Aspartate Aminotransferase, domain 1"/>
    <property type="match status" value="1"/>
</dbReference>
<dbReference type="AlphaFoldDB" id="A0A414FUU6"/>
<dbReference type="RefSeq" id="WP_118272245.1">
    <property type="nucleotide sequence ID" value="NZ_QSJI01000007.1"/>
</dbReference>
<accession>A0A414FUU6</accession>
<comment type="cofactor">
    <cofactor evidence="1">
        <name>pyridoxal 5'-phosphate</name>
        <dbReference type="ChEBI" id="CHEBI:597326"/>
    </cofactor>
</comment>
<evidence type="ECO:0000313" key="8">
    <source>
        <dbReference type="Proteomes" id="UP000286050"/>
    </source>
</evidence>
<dbReference type="InterPro" id="IPR015421">
    <property type="entry name" value="PyrdxlP-dep_Trfase_major"/>
</dbReference>
<evidence type="ECO:0000256" key="3">
    <source>
        <dbReference type="ARBA" id="ARBA00022898"/>
    </source>
</evidence>
<dbReference type="PANTHER" id="PTHR43525">
    <property type="entry name" value="PROTEIN MALY"/>
    <property type="match status" value="1"/>
</dbReference>
<gene>
    <name evidence="7" type="ORF">DW787_07115</name>
</gene>
<dbReference type="GO" id="GO:0008483">
    <property type="term" value="F:transaminase activity"/>
    <property type="evidence" value="ECO:0007669"/>
    <property type="project" value="UniProtKB-KW"/>
</dbReference>
<dbReference type="Gene3D" id="3.40.640.10">
    <property type="entry name" value="Type I PLP-dependent aspartate aminotransferase-like (Major domain)"/>
    <property type="match status" value="1"/>
</dbReference>
<proteinExistence type="inferred from homology"/>
<sequence>MFNFTDVIDRMGHDSIAADAAGAISGGSLGPVDAVVREGFDIIPMWVADMGFATAPSVLRAMRERLEHPCFGYFEYPQEYYDRIAWWHERRNGVVGLKPENIGYENGVLGGVANALAVVCSRGDKVLVHAPTYTGFTNTLKNAGYDLVTSWLQRDAEGVWRMDYEDMERKLATREVHAAILCSPHNPTGRVWERWELERAMGLFRKYDVYVISDEIWSDIVLGGSVHIPTQSVSDDARMRTVALYAPSKTFNLAGLIGSYRVVYNPWLQARLAKQASLSHYNMQNVLSMHALLGAYSDEGAAWVDELREVLGRNARIASEFFEGITGVDFARPQGTYMLFLDCGGWCAAYGMDIDELLRSGVEVGVLWQDGRPFGGDKTIRINLALPTARLREALERLAAYVFVR</sequence>
<comment type="similarity">
    <text evidence="5">Belongs to the class-II pyridoxal-phosphate-dependent aminotransferase family. MalY/PatB cystathionine beta-lyase subfamily.</text>
</comment>
<dbReference type="CDD" id="cd00609">
    <property type="entry name" value="AAT_like"/>
    <property type="match status" value="1"/>
</dbReference>
<dbReference type="InterPro" id="IPR015424">
    <property type="entry name" value="PyrdxlP-dep_Trfase"/>
</dbReference>
<dbReference type="GO" id="GO:0030170">
    <property type="term" value="F:pyridoxal phosphate binding"/>
    <property type="evidence" value="ECO:0007669"/>
    <property type="project" value="InterPro"/>
</dbReference>
<evidence type="ECO:0000256" key="1">
    <source>
        <dbReference type="ARBA" id="ARBA00001933"/>
    </source>
</evidence>
<keyword evidence="3" id="KW-0663">Pyridoxal phosphate</keyword>
<evidence type="ECO:0000259" key="6">
    <source>
        <dbReference type="Pfam" id="PF00155"/>
    </source>
</evidence>
<evidence type="ECO:0000256" key="2">
    <source>
        <dbReference type="ARBA" id="ARBA00012224"/>
    </source>
</evidence>
<keyword evidence="4" id="KW-0456">Lyase</keyword>
<evidence type="ECO:0000256" key="4">
    <source>
        <dbReference type="ARBA" id="ARBA00023239"/>
    </source>
</evidence>
<dbReference type="GO" id="GO:0047804">
    <property type="term" value="F:cysteine-S-conjugate beta-lyase activity"/>
    <property type="evidence" value="ECO:0007669"/>
    <property type="project" value="UniProtKB-EC"/>
</dbReference>
<name>A0A414FUU6_9ACTN</name>
<dbReference type="SUPFAM" id="SSF53383">
    <property type="entry name" value="PLP-dependent transferases"/>
    <property type="match status" value="1"/>
</dbReference>
<dbReference type="Proteomes" id="UP000286050">
    <property type="component" value="Unassembled WGS sequence"/>
</dbReference>
<evidence type="ECO:0000313" key="7">
    <source>
        <dbReference type="EMBL" id="RHD54809.1"/>
    </source>
</evidence>
<dbReference type="InterPro" id="IPR051798">
    <property type="entry name" value="Class-II_PLP-Dep_Aminotrans"/>
</dbReference>
<dbReference type="EMBL" id="QSJI01000007">
    <property type="protein sequence ID" value="RHD54809.1"/>
    <property type="molecule type" value="Genomic_DNA"/>
</dbReference>
<keyword evidence="7" id="KW-0808">Transferase</keyword>
<comment type="caution">
    <text evidence="7">The sequence shown here is derived from an EMBL/GenBank/DDBJ whole genome shotgun (WGS) entry which is preliminary data.</text>
</comment>
<feature type="domain" description="Aminotransferase class I/classII large" evidence="6">
    <location>
        <begin position="51"/>
        <end position="398"/>
    </location>
</feature>
<dbReference type="PANTHER" id="PTHR43525:SF1">
    <property type="entry name" value="PROTEIN MALY"/>
    <property type="match status" value="1"/>
</dbReference>
<protein>
    <recommendedName>
        <fullName evidence="2">cysteine-S-conjugate beta-lyase</fullName>
        <ecNumber evidence="2">4.4.1.13</ecNumber>
    </recommendedName>
</protein>
<evidence type="ECO:0000256" key="5">
    <source>
        <dbReference type="ARBA" id="ARBA00037974"/>
    </source>
</evidence>
<dbReference type="Pfam" id="PF00155">
    <property type="entry name" value="Aminotran_1_2"/>
    <property type="match status" value="1"/>
</dbReference>
<dbReference type="EC" id="4.4.1.13" evidence="2"/>
<organism evidence="7 8">
    <name type="scientific">Collinsella intestinalis</name>
    <dbReference type="NCBI Taxonomy" id="147207"/>
    <lineage>
        <taxon>Bacteria</taxon>
        <taxon>Bacillati</taxon>
        <taxon>Actinomycetota</taxon>
        <taxon>Coriobacteriia</taxon>
        <taxon>Coriobacteriales</taxon>
        <taxon>Coriobacteriaceae</taxon>
        <taxon>Collinsella</taxon>
    </lineage>
</organism>
<dbReference type="InterPro" id="IPR004839">
    <property type="entry name" value="Aminotransferase_I/II_large"/>
</dbReference>
<keyword evidence="7" id="KW-0032">Aminotransferase</keyword>